<dbReference type="Pfam" id="PF13621">
    <property type="entry name" value="Cupin_8"/>
    <property type="match status" value="1"/>
</dbReference>
<keyword evidence="4" id="KW-1185">Reference proteome</keyword>
<dbReference type="PANTHER" id="PTHR39474:SF1">
    <property type="entry name" value="FUNGAL SPECIFIC TRANSCRIPTION FACTOR"/>
    <property type="match status" value="1"/>
</dbReference>
<feature type="domain" description="JmjC" evidence="2">
    <location>
        <begin position="172"/>
        <end position="367"/>
    </location>
</feature>
<dbReference type="AlphaFoldDB" id="A0A101M9I4"/>
<dbReference type="Proteomes" id="UP000055045">
    <property type="component" value="Unassembled WGS sequence"/>
</dbReference>
<evidence type="ECO:0000313" key="3">
    <source>
        <dbReference type="EMBL" id="KUM56479.1"/>
    </source>
</evidence>
<organism evidence="3 4">
    <name type="scientific">Penicillium freii</name>
    <dbReference type="NCBI Taxonomy" id="48697"/>
    <lineage>
        <taxon>Eukaryota</taxon>
        <taxon>Fungi</taxon>
        <taxon>Dikarya</taxon>
        <taxon>Ascomycota</taxon>
        <taxon>Pezizomycotina</taxon>
        <taxon>Eurotiomycetes</taxon>
        <taxon>Eurotiomycetidae</taxon>
        <taxon>Eurotiales</taxon>
        <taxon>Aspergillaceae</taxon>
        <taxon>Penicillium</taxon>
    </lineage>
</organism>
<feature type="compositionally biased region" description="Low complexity" evidence="1">
    <location>
        <begin position="116"/>
        <end position="134"/>
    </location>
</feature>
<gene>
    <name evidence="3" type="ORF">ACN42_g10731</name>
</gene>
<dbReference type="InterPro" id="IPR003347">
    <property type="entry name" value="JmjC_dom"/>
</dbReference>
<proteinExistence type="predicted"/>
<dbReference type="SUPFAM" id="SSF51197">
    <property type="entry name" value="Clavaminate synthase-like"/>
    <property type="match status" value="1"/>
</dbReference>
<dbReference type="InterPro" id="IPR041667">
    <property type="entry name" value="Cupin_8"/>
</dbReference>
<protein>
    <recommendedName>
        <fullName evidence="2">JmjC domain-containing protein</fullName>
    </recommendedName>
</protein>
<dbReference type="PANTHER" id="PTHR39474">
    <property type="entry name" value="UNNAMED PRODUCT"/>
    <property type="match status" value="1"/>
</dbReference>
<dbReference type="EMBL" id="LLXE01000480">
    <property type="protein sequence ID" value="KUM56479.1"/>
    <property type="molecule type" value="Genomic_DNA"/>
</dbReference>
<sequence length="576" mass="63202">MKLEPWSVRVWTRLSRSSLYYNPRSSVRGFSASSPSQYRPLNILENATLDTFQQRCFLPEQPAILPRSTFQDLPARKQWFKRANPESTPNPVASLNVEYLQKHGADAFVPLELTESTSTDAESGSGSDGGTTETHSFRQFHAPLTLFLDWMRTTETTPQSTRLYLAQCQLLDLPPVLREDFPTPELVARAGKGDVYDTNVWIGHPPTYTPLHRDPNPNLFVQLAGEKVVRLLAPADGQAVFGAVRRQLGKSGSREAAAFRGEEMMQGRERALLDDMVWGTPVSAGSDAGVGFEACLGAGDGLFIPKGWWHSIKGVGGGVTASIFFPIIGVVAYEDPWTTFLRTISDNQEVWNLETGPISAIIIFLQAHLTSHNPRTMQVSRTVYRAALLHLSVNPFVRASIPAGTATLTSFNAATQAPNTRLYSILFPQCTTTFKASDCTRQTRTMCDSSSNSDSAAAASSTPTTQNTDTPNQETQEQEQEPKKNLYLPASDPSNPIANQQGDGSIKLDMSGGGTEVKLDHLGPMVVNVDGTLSQIGNWQQMTEIEKNNTLRVLGKRNQKRLEALRAKEKAEGGSE</sequence>
<feature type="compositionally biased region" description="Low complexity" evidence="1">
    <location>
        <begin position="448"/>
        <end position="475"/>
    </location>
</feature>
<evidence type="ECO:0000313" key="4">
    <source>
        <dbReference type="Proteomes" id="UP000055045"/>
    </source>
</evidence>
<feature type="compositionally biased region" description="Polar residues" evidence="1">
    <location>
        <begin position="492"/>
        <end position="503"/>
    </location>
</feature>
<name>A0A101M9I4_PENFR</name>
<accession>A0A101M9I4</accession>
<dbReference type="Gene3D" id="2.60.120.650">
    <property type="entry name" value="Cupin"/>
    <property type="match status" value="1"/>
</dbReference>
<evidence type="ECO:0000256" key="1">
    <source>
        <dbReference type="SAM" id="MobiDB-lite"/>
    </source>
</evidence>
<feature type="region of interest" description="Disordered" evidence="1">
    <location>
        <begin position="116"/>
        <end position="135"/>
    </location>
</feature>
<reference evidence="3 4" key="1">
    <citation type="submission" date="2015-10" db="EMBL/GenBank/DDBJ databases">
        <title>Genome sequencing of Penicillium freii.</title>
        <authorList>
            <person name="Nguyen H.D."/>
            <person name="Visagie C.M."/>
            <person name="Seifert K.A."/>
        </authorList>
    </citation>
    <scope>NUCLEOTIDE SEQUENCE [LARGE SCALE GENOMIC DNA]</scope>
    <source>
        <strain evidence="3 4">DAOM 242723</strain>
    </source>
</reference>
<dbReference type="STRING" id="48697.A0A101M9I4"/>
<dbReference type="PROSITE" id="PS51184">
    <property type="entry name" value="JMJC"/>
    <property type="match status" value="1"/>
</dbReference>
<comment type="caution">
    <text evidence="3">The sequence shown here is derived from an EMBL/GenBank/DDBJ whole genome shotgun (WGS) entry which is preliminary data.</text>
</comment>
<evidence type="ECO:0000259" key="2">
    <source>
        <dbReference type="PROSITE" id="PS51184"/>
    </source>
</evidence>
<feature type="region of interest" description="Disordered" evidence="1">
    <location>
        <begin position="441"/>
        <end position="507"/>
    </location>
</feature>